<dbReference type="InterPro" id="IPR011989">
    <property type="entry name" value="ARM-like"/>
</dbReference>
<sequence>MSLTDLSDIDLEETEDFATVSKILGSQGSVFGEELDAETAESLLDALLRMTSTAPRAELGGEAWGPVAACAAEFSPGEPQVVEVALGILAKVSGSCQGKLDEAFVALLKRVMDENGDDEPTIQEQCCLVVKGLAEGNEGGGGMMLGQGIEAALDEALGKIQNERNKKYVAEAKAALGL</sequence>
<dbReference type="Gene3D" id="1.25.10.10">
    <property type="entry name" value="Leucine-rich Repeat Variant"/>
    <property type="match status" value="1"/>
</dbReference>
<evidence type="ECO:0000313" key="2">
    <source>
        <dbReference type="Proteomes" id="UP001165060"/>
    </source>
</evidence>
<accession>A0ABQ6N5P7</accession>
<comment type="caution">
    <text evidence="1">The sequence shown here is derived from an EMBL/GenBank/DDBJ whole genome shotgun (WGS) entry which is preliminary data.</text>
</comment>
<evidence type="ECO:0000313" key="1">
    <source>
        <dbReference type="EMBL" id="GMI40825.1"/>
    </source>
</evidence>
<name>A0ABQ6N5P7_9STRA</name>
<dbReference type="EMBL" id="BRYB01000957">
    <property type="protein sequence ID" value="GMI40825.1"/>
    <property type="molecule type" value="Genomic_DNA"/>
</dbReference>
<dbReference type="InterPro" id="IPR016024">
    <property type="entry name" value="ARM-type_fold"/>
</dbReference>
<dbReference type="Proteomes" id="UP001165060">
    <property type="component" value="Unassembled WGS sequence"/>
</dbReference>
<gene>
    <name evidence="1" type="ORF">TeGR_g8466</name>
</gene>
<reference evidence="1 2" key="1">
    <citation type="journal article" date="2023" name="Commun. Biol.">
        <title>Genome analysis of Parmales, the sister group of diatoms, reveals the evolutionary specialization of diatoms from phago-mixotrophs to photoautotrophs.</title>
        <authorList>
            <person name="Ban H."/>
            <person name="Sato S."/>
            <person name="Yoshikawa S."/>
            <person name="Yamada K."/>
            <person name="Nakamura Y."/>
            <person name="Ichinomiya M."/>
            <person name="Sato N."/>
            <person name="Blanc-Mathieu R."/>
            <person name="Endo H."/>
            <person name="Kuwata A."/>
            <person name="Ogata H."/>
        </authorList>
    </citation>
    <scope>NUCLEOTIDE SEQUENCE [LARGE SCALE GENOMIC DNA]</scope>
</reference>
<proteinExistence type="predicted"/>
<keyword evidence="2" id="KW-1185">Reference proteome</keyword>
<organism evidence="1 2">
    <name type="scientific">Tetraparma gracilis</name>
    <dbReference type="NCBI Taxonomy" id="2962635"/>
    <lineage>
        <taxon>Eukaryota</taxon>
        <taxon>Sar</taxon>
        <taxon>Stramenopiles</taxon>
        <taxon>Ochrophyta</taxon>
        <taxon>Bolidophyceae</taxon>
        <taxon>Parmales</taxon>
        <taxon>Triparmaceae</taxon>
        <taxon>Tetraparma</taxon>
    </lineage>
</organism>
<dbReference type="SUPFAM" id="SSF48371">
    <property type="entry name" value="ARM repeat"/>
    <property type="match status" value="1"/>
</dbReference>
<protein>
    <submittedName>
        <fullName evidence="1">Uncharacterized protein</fullName>
    </submittedName>
</protein>